<dbReference type="PROSITE" id="PS51257">
    <property type="entry name" value="PROKAR_LIPOPROTEIN"/>
    <property type="match status" value="1"/>
</dbReference>
<feature type="chain" id="PRO_5039671054" description="Lipocalin-like domain-containing protein" evidence="2">
    <location>
        <begin position="23"/>
        <end position="212"/>
    </location>
</feature>
<evidence type="ECO:0000313" key="4">
    <source>
        <dbReference type="Proteomes" id="UP000249522"/>
    </source>
</evidence>
<gene>
    <name evidence="3" type="ORF">DNH61_24540</name>
</gene>
<dbReference type="EMBL" id="QKRB01000058">
    <property type="protein sequence ID" value="PZD93217.1"/>
    <property type="molecule type" value="Genomic_DNA"/>
</dbReference>
<sequence>MNKIFRYSTVPLILLLMLLVSACGGNTNTNAPAEPPENSAVDPTDNLTNETTGNDSDTGSEATPGNAGTNSGGTEGSAADAADENPDTAAGSEDAPSFFGEWTISKHVGSTGVSTEPNSGITGLTVVYNANKASVGQNEVQSPVYEEYEMTKEAFLMEYRVELSDIGIESESVKTIVVANWNGGGSFIILRDEQPPIVLIDGNFYELEKAES</sequence>
<evidence type="ECO:0000313" key="3">
    <source>
        <dbReference type="EMBL" id="PZD93217.1"/>
    </source>
</evidence>
<reference evidence="3 4" key="1">
    <citation type="submission" date="2018-06" db="EMBL/GenBank/DDBJ databases">
        <title>Paenibacillus imtechensis sp. nov.</title>
        <authorList>
            <person name="Pinnaka A.K."/>
            <person name="Singh H."/>
            <person name="Kaur M."/>
        </authorList>
    </citation>
    <scope>NUCLEOTIDE SEQUENCE [LARGE SCALE GENOMIC DNA]</scope>
    <source>
        <strain evidence="3 4">SMB1</strain>
    </source>
</reference>
<evidence type="ECO:0000256" key="2">
    <source>
        <dbReference type="SAM" id="SignalP"/>
    </source>
</evidence>
<accession>A0A2W1LP78</accession>
<comment type="caution">
    <text evidence="3">The sequence shown here is derived from an EMBL/GenBank/DDBJ whole genome shotgun (WGS) entry which is preliminary data.</text>
</comment>
<evidence type="ECO:0000256" key="1">
    <source>
        <dbReference type="SAM" id="MobiDB-lite"/>
    </source>
</evidence>
<keyword evidence="2" id="KW-0732">Signal</keyword>
<feature type="signal peptide" evidence="2">
    <location>
        <begin position="1"/>
        <end position="22"/>
    </location>
</feature>
<keyword evidence="4" id="KW-1185">Reference proteome</keyword>
<proteinExistence type="predicted"/>
<organism evidence="3 4">
    <name type="scientific">Paenibacillus sambharensis</name>
    <dbReference type="NCBI Taxonomy" id="1803190"/>
    <lineage>
        <taxon>Bacteria</taxon>
        <taxon>Bacillati</taxon>
        <taxon>Bacillota</taxon>
        <taxon>Bacilli</taxon>
        <taxon>Bacillales</taxon>
        <taxon>Paenibacillaceae</taxon>
        <taxon>Paenibacillus</taxon>
    </lineage>
</organism>
<dbReference type="OrthoDB" id="2641611at2"/>
<feature type="region of interest" description="Disordered" evidence="1">
    <location>
        <begin position="28"/>
        <end position="96"/>
    </location>
</feature>
<dbReference type="Proteomes" id="UP000249522">
    <property type="component" value="Unassembled WGS sequence"/>
</dbReference>
<dbReference type="AlphaFoldDB" id="A0A2W1LP78"/>
<evidence type="ECO:0008006" key="5">
    <source>
        <dbReference type="Google" id="ProtNLM"/>
    </source>
</evidence>
<protein>
    <recommendedName>
        <fullName evidence="5">Lipocalin-like domain-containing protein</fullName>
    </recommendedName>
</protein>
<name>A0A2W1LP78_9BACL</name>
<feature type="compositionally biased region" description="Polar residues" evidence="1">
    <location>
        <begin position="45"/>
        <end position="69"/>
    </location>
</feature>
<dbReference type="RefSeq" id="WP_111149581.1">
    <property type="nucleotide sequence ID" value="NZ_QKRB01000058.1"/>
</dbReference>